<evidence type="ECO:0000313" key="2">
    <source>
        <dbReference type="EMBL" id="CAJ2502049.1"/>
    </source>
</evidence>
<proteinExistence type="predicted"/>
<organism evidence="2 3">
    <name type="scientific">Anthostomella pinea</name>
    <dbReference type="NCBI Taxonomy" id="933095"/>
    <lineage>
        <taxon>Eukaryota</taxon>
        <taxon>Fungi</taxon>
        <taxon>Dikarya</taxon>
        <taxon>Ascomycota</taxon>
        <taxon>Pezizomycotina</taxon>
        <taxon>Sordariomycetes</taxon>
        <taxon>Xylariomycetidae</taxon>
        <taxon>Xylariales</taxon>
        <taxon>Xylariaceae</taxon>
        <taxon>Anthostomella</taxon>
    </lineage>
</organism>
<comment type="caution">
    <text evidence="2">The sequence shown here is derived from an EMBL/GenBank/DDBJ whole genome shotgun (WGS) entry which is preliminary data.</text>
</comment>
<dbReference type="AlphaFoldDB" id="A0AAI8YCC3"/>
<protein>
    <submittedName>
        <fullName evidence="2">Uu.00g049020.m01.CDS01</fullName>
    </submittedName>
</protein>
<evidence type="ECO:0000256" key="1">
    <source>
        <dbReference type="SAM" id="SignalP"/>
    </source>
</evidence>
<dbReference type="Proteomes" id="UP001295740">
    <property type="component" value="Unassembled WGS sequence"/>
</dbReference>
<keyword evidence="3" id="KW-1185">Reference proteome</keyword>
<name>A0AAI8YCC3_9PEZI</name>
<keyword evidence="1" id="KW-0732">Signal</keyword>
<gene>
    <name evidence="2" type="ORF">KHLLAP_LOCUS2517</name>
</gene>
<feature type="chain" id="PRO_5042554233" evidence="1">
    <location>
        <begin position="21"/>
        <end position="102"/>
    </location>
</feature>
<evidence type="ECO:0000313" key="3">
    <source>
        <dbReference type="Proteomes" id="UP001295740"/>
    </source>
</evidence>
<sequence>MKLSTSITAVVALATSLATALPSPGAERRSIGSCWTGQIHSPCNNHTEGCTPDGIKVECRAGEQMVYASMCGLDPNDIQASDTAGCKYYSDWPTDCLIRCPS</sequence>
<reference evidence="2" key="1">
    <citation type="submission" date="2023-10" db="EMBL/GenBank/DDBJ databases">
        <authorList>
            <person name="Hackl T."/>
        </authorList>
    </citation>
    <scope>NUCLEOTIDE SEQUENCE</scope>
</reference>
<dbReference type="EMBL" id="CAUWAG010000003">
    <property type="protein sequence ID" value="CAJ2502049.1"/>
    <property type="molecule type" value="Genomic_DNA"/>
</dbReference>
<feature type="signal peptide" evidence="1">
    <location>
        <begin position="1"/>
        <end position="20"/>
    </location>
</feature>
<accession>A0AAI8YCC3</accession>